<keyword evidence="2" id="KW-0472">Membrane</keyword>
<keyword evidence="2" id="KW-1133">Transmembrane helix</keyword>
<name>A0A6G9H776_9ACTN</name>
<proteinExistence type="predicted"/>
<feature type="transmembrane region" description="Helical" evidence="2">
    <location>
        <begin position="29"/>
        <end position="50"/>
    </location>
</feature>
<feature type="compositionally biased region" description="Basic and acidic residues" evidence="1">
    <location>
        <begin position="117"/>
        <end position="129"/>
    </location>
</feature>
<dbReference type="InterPro" id="IPR045513">
    <property type="entry name" value="DUF6479"/>
</dbReference>
<dbReference type="AlphaFoldDB" id="A0A6G9H776"/>
<evidence type="ECO:0000313" key="4">
    <source>
        <dbReference type="Proteomes" id="UP000501179"/>
    </source>
</evidence>
<dbReference type="KEGG" id="slia:HA039_32485"/>
<dbReference type="EMBL" id="CP050177">
    <property type="protein sequence ID" value="QIQ06402.1"/>
    <property type="molecule type" value="Genomic_DNA"/>
</dbReference>
<dbReference type="RefSeq" id="WP_167035464.1">
    <property type="nucleotide sequence ID" value="NZ_CP050177.1"/>
</dbReference>
<gene>
    <name evidence="3" type="ORF">HA039_32485</name>
</gene>
<keyword evidence="2" id="KW-0812">Transmembrane</keyword>
<dbReference type="Pfam" id="PF20087">
    <property type="entry name" value="DUF6479"/>
    <property type="match status" value="1"/>
</dbReference>
<feature type="region of interest" description="Disordered" evidence="1">
    <location>
        <begin position="53"/>
        <end position="129"/>
    </location>
</feature>
<organism evidence="3 4">
    <name type="scientific">Streptomyces liangshanensis</name>
    <dbReference type="NCBI Taxonomy" id="2717324"/>
    <lineage>
        <taxon>Bacteria</taxon>
        <taxon>Bacillati</taxon>
        <taxon>Actinomycetota</taxon>
        <taxon>Actinomycetes</taxon>
        <taxon>Kitasatosporales</taxon>
        <taxon>Streptomycetaceae</taxon>
        <taxon>Streptomyces</taxon>
    </lineage>
</organism>
<evidence type="ECO:0000256" key="1">
    <source>
        <dbReference type="SAM" id="MobiDB-lite"/>
    </source>
</evidence>
<dbReference type="Proteomes" id="UP000501179">
    <property type="component" value="Chromosome"/>
</dbReference>
<keyword evidence="4" id="KW-1185">Reference proteome</keyword>
<reference evidence="3 4" key="1">
    <citation type="submission" date="2020-03" db="EMBL/GenBank/DDBJ databases">
        <title>A novel species.</title>
        <authorList>
            <person name="Gao J."/>
        </authorList>
    </citation>
    <scope>NUCLEOTIDE SEQUENCE [LARGE SCALE GENOMIC DNA]</scope>
    <source>
        <strain evidence="3 4">QMT-12</strain>
    </source>
</reference>
<feature type="compositionally biased region" description="Basic and acidic residues" evidence="1">
    <location>
        <begin position="67"/>
        <end position="93"/>
    </location>
</feature>
<evidence type="ECO:0000313" key="3">
    <source>
        <dbReference type="EMBL" id="QIQ06402.1"/>
    </source>
</evidence>
<sequence length="129" mass="14034">MNPPHTYHASPVHAADLVDLAASGVGTKVIAFVVGLVVVIILLGGFWYGARLRSRMGPPPKPSEQPVKPDHQAHIEENTDPSDRFPGHGERLYPHQLGGHGEEAYRPPSDDEPEPDDAGRRGGEEPPRR</sequence>
<protein>
    <recommendedName>
        <fullName evidence="5">Secreted protein</fullName>
    </recommendedName>
</protein>
<feature type="compositionally biased region" description="Basic and acidic residues" evidence="1">
    <location>
        <begin position="100"/>
        <end position="109"/>
    </location>
</feature>
<evidence type="ECO:0000256" key="2">
    <source>
        <dbReference type="SAM" id="Phobius"/>
    </source>
</evidence>
<evidence type="ECO:0008006" key="5">
    <source>
        <dbReference type="Google" id="ProtNLM"/>
    </source>
</evidence>
<accession>A0A6G9H776</accession>